<dbReference type="Pfam" id="PF00534">
    <property type="entry name" value="Glycos_transf_1"/>
    <property type="match status" value="1"/>
</dbReference>
<proteinExistence type="predicted"/>
<comment type="caution">
    <text evidence="4">The sequence shown here is derived from an EMBL/GenBank/DDBJ whole genome shotgun (WGS) entry which is preliminary data.</text>
</comment>
<feature type="domain" description="Glycosyl transferase family 1" evidence="2">
    <location>
        <begin position="230"/>
        <end position="347"/>
    </location>
</feature>
<dbReference type="InterPro" id="IPR001296">
    <property type="entry name" value="Glyco_trans_1"/>
</dbReference>
<evidence type="ECO:0000256" key="1">
    <source>
        <dbReference type="SAM" id="Phobius"/>
    </source>
</evidence>
<accession>A0ABP7QHV8</accession>
<protein>
    <recommendedName>
        <fullName evidence="6">Glycosyltransferase WbuB</fullName>
    </recommendedName>
</protein>
<dbReference type="PANTHER" id="PTHR12526">
    <property type="entry name" value="GLYCOSYLTRANSFERASE"/>
    <property type="match status" value="1"/>
</dbReference>
<keyword evidence="1" id="KW-0472">Membrane</keyword>
<sequence>MRNQRKVLIHSIAFSPDGVSTAYLYNDIALAFNQAGYEVIVLTTTPHYNVVKENLAQQPLKRKAFGLYYTSIFNGVKVLHVPQKKFKSTALRLLGFIYWHIVSLILGLAQKNLSAILSPSPPLTIGLINLIIGKMKGARVLYNVQEIYPDFLIEQGGLKSRFIIKLLKWLERFVYNKSDAVTTIDEVFYNTIEGRFIDKSKLHIIPNFVDTSLYKPLSKAELSLDIVDFKPNDNLKLMYAGNIGHAQDWEPLIKTAILLKDDKVDFYIIGEGVMKSYLIDQVKLHNLSKVHILPYQPRELMPQLLAFADLQFIFMSKEMEGHGFPSKVYTIMACAKSLIVCSGEGTPIINFLSKHKCAKLITNQDSNIKTEIIVDYLKSVTKAELEEMGNVGYEAVKTLYSKEVVANQYVSLTNALI</sequence>
<evidence type="ECO:0000313" key="5">
    <source>
        <dbReference type="Proteomes" id="UP001501081"/>
    </source>
</evidence>
<evidence type="ECO:0000313" key="4">
    <source>
        <dbReference type="EMBL" id="GAA3982831.1"/>
    </source>
</evidence>
<feature type="transmembrane region" description="Helical" evidence="1">
    <location>
        <begin position="90"/>
        <end position="109"/>
    </location>
</feature>
<dbReference type="EMBL" id="BAABAK010000020">
    <property type="protein sequence ID" value="GAA3982831.1"/>
    <property type="molecule type" value="Genomic_DNA"/>
</dbReference>
<evidence type="ECO:0008006" key="6">
    <source>
        <dbReference type="Google" id="ProtNLM"/>
    </source>
</evidence>
<dbReference type="Pfam" id="PF13579">
    <property type="entry name" value="Glyco_trans_4_4"/>
    <property type="match status" value="1"/>
</dbReference>
<dbReference type="InterPro" id="IPR028098">
    <property type="entry name" value="Glyco_trans_4-like_N"/>
</dbReference>
<organism evidence="4 5">
    <name type="scientific">Pedobacter ginsengiterrae</name>
    <dbReference type="NCBI Taxonomy" id="871696"/>
    <lineage>
        <taxon>Bacteria</taxon>
        <taxon>Pseudomonadati</taxon>
        <taxon>Bacteroidota</taxon>
        <taxon>Sphingobacteriia</taxon>
        <taxon>Sphingobacteriales</taxon>
        <taxon>Sphingobacteriaceae</taxon>
        <taxon>Pedobacter</taxon>
    </lineage>
</organism>
<feature type="domain" description="Glycosyltransferase subfamily 4-like N-terminal" evidence="3">
    <location>
        <begin position="27"/>
        <end position="207"/>
    </location>
</feature>
<reference evidence="5" key="1">
    <citation type="journal article" date="2019" name="Int. J. Syst. Evol. Microbiol.">
        <title>The Global Catalogue of Microorganisms (GCM) 10K type strain sequencing project: providing services to taxonomists for standard genome sequencing and annotation.</title>
        <authorList>
            <consortium name="The Broad Institute Genomics Platform"/>
            <consortium name="The Broad Institute Genome Sequencing Center for Infectious Disease"/>
            <person name="Wu L."/>
            <person name="Ma J."/>
        </authorList>
    </citation>
    <scope>NUCLEOTIDE SEQUENCE [LARGE SCALE GENOMIC DNA]</scope>
    <source>
        <strain evidence="5">JCM 17338</strain>
    </source>
</reference>
<name>A0ABP7QHV8_9SPHI</name>
<evidence type="ECO:0000259" key="2">
    <source>
        <dbReference type="Pfam" id="PF00534"/>
    </source>
</evidence>
<dbReference type="Proteomes" id="UP001501081">
    <property type="component" value="Unassembled WGS sequence"/>
</dbReference>
<dbReference type="Gene3D" id="3.40.50.2000">
    <property type="entry name" value="Glycogen Phosphorylase B"/>
    <property type="match status" value="2"/>
</dbReference>
<keyword evidence="1" id="KW-0812">Transmembrane</keyword>
<keyword evidence="1" id="KW-1133">Transmembrane helix</keyword>
<dbReference type="RefSeq" id="WP_316763046.1">
    <property type="nucleotide sequence ID" value="NZ_BAABAK010000020.1"/>
</dbReference>
<evidence type="ECO:0000259" key="3">
    <source>
        <dbReference type="Pfam" id="PF13579"/>
    </source>
</evidence>
<keyword evidence="5" id="KW-1185">Reference proteome</keyword>
<dbReference type="CDD" id="cd03794">
    <property type="entry name" value="GT4_WbuB-like"/>
    <property type="match status" value="1"/>
</dbReference>
<gene>
    <name evidence="4" type="ORF">GCM10022246_38500</name>
</gene>
<dbReference type="SUPFAM" id="SSF53756">
    <property type="entry name" value="UDP-Glycosyltransferase/glycogen phosphorylase"/>
    <property type="match status" value="1"/>
</dbReference>
<dbReference type="PANTHER" id="PTHR12526:SF630">
    <property type="entry name" value="GLYCOSYLTRANSFERASE"/>
    <property type="match status" value="1"/>
</dbReference>